<evidence type="ECO:0000313" key="2">
    <source>
        <dbReference type="EMBL" id="EOC99765.1"/>
    </source>
</evidence>
<dbReference type="Pfam" id="PF09581">
    <property type="entry name" value="Spore_III_AF"/>
    <property type="match status" value="1"/>
</dbReference>
<feature type="transmembrane region" description="Helical" evidence="1">
    <location>
        <begin position="7"/>
        <end position="28"/>
    </location>
</feature>
<dbReference type="InterPro" id="IPR014245">
    <property type="entry name" value="Spore_III_AF"/>
</dbReference>
<protein>
    <submittedName>
        <fullName evidence="2">Stage III sporulation protein AF</fullName>
    </submittedName>
</protein>
<evidence type="ECO:0000256" key="1">
    <source>
        <dbReference type="SAM" id="Phobius"/>
    </source>
</evidence>
<dbReference type="AlphaFoldDB" id="R1CM29"/>
<dbReference type="Proteomes" id="UP000013378">
    <property type="component" value="Unassembled WGS sequence"/>
</dbReference>
<comment type="caution">
    <text evidence="2">The sequence shown here is derived from an EMBL/GenBank/DDBJ whole genome shotgun (WGS) entry which is preliminary data.</text>
</comment>
<dbReference type="STRING" id="1304284.L21TH_2212"/>
<dbReference type="EMBL" id="ARZA01000244">
    <property type="protein sequence ID" value="EOC99765.1"/>
    <property type="molecule type" value="Genomic_DNA"/>
</dbReference>
<keyword evidence="1" id="KW-1133">Transmembrane helix</keyword>
<reference evidence="2 3" key="1">
    <citation type="journal article" date="2015" name="Geomicrobiol. J.">
        <title>Caldisalinibacter kiritimatiensis gen. nov., sp. nov., a moderately thermohalophilic thiosulfate-reducing bacterium from a hypersaline microbial mat.</title>
        <authorList>
            <person name="Ben Hania W."/>
            <person name="Joseph M."/>
            <person name="Fiebig A."/>
            <person name="Bunk B."/>
            <person name="Klenk H.-P."/>
            <person name="Fardeau M.-L."/>
            <person name="Spring S."/>
        </authorList>
    </citation>
    <scope>NUCLEOTIDE SEQUENCE [LARGE SCALE GENOMIC DNA]</scope>
    <source>
        <strain evidence="2 3">L21-TH-D2</strain>
    </source>
</reference>
<dbReference type="NCBIfam" id="TIGR02896">
    <property type="entry name" value="spore_III_AF"/>
    <property type="match status" value="1"/>
</dbReference>
<keyword evidence="1" id="KW-0812">Transmembrane</keyword>
<proteinExistence type="predicted"/>
<dbReference type="eggNOG" id="ENOG5032WKB">
    <property type="taxonomic scope" value="Bacteria"/>
</dbReference>
<accession>R1CM29</accession>
<name>R1CM29_9FIRM</name>
<organism evidence="2 3">
    <name type="scientific">Caldisalinibacter kiritimatiensis</name>
    <dbReference type="NCBI Taxonomy" id="1304284"/>
    <lineage>
        <taxon>Bacteria</taxon>
        <taxon>Bacillati</taxon>
        <taxon>Bacillota</taxon>
        <taxon>Tissierellia</taxon>
        <taxon>Tissierellales</taxon>
        <taxon>Thermohalobacteraceae</taxon>
        <taxon>Caldisalinibacter</taxon>
    </lineage>
</organism>
<gene>
    <name evidence="2" type="ORF">L21TH_2212</name>
</gene>
<feature type="transmembrane region" description="Helical" evidence="1">
    <location>
        <begin position="34"/>
        <end position="52"/>
    </location>
</feature>
<evidence type="ECO:0000313" key="3">
    <source>
        <dbReference type="Proteomes" id="UP000013378"/>
    </source>
</evidence>
<keyword evidence="3" id="KW-1185">Reference proteome</keyword>
<keyword evidence="1" id="KW-0472">Membrane</keyword>
<sequence>MMDFLKNWAVNIVILTVFVALLEIILPSSTMKKYIRVIIGFLIIIVIINPFIKLFDNYIKIEKEVFANLTKGGEFDKKTKSSFISENNERILKLYKQNLKRSIEETLRKRTKYITEVIEIDIIENRKKENYGYIREIKLLVKEKNNEPYVDKNDNHIKVNQIDEVKISIGDSKKSNKKADEVKLNSILNVLTDSYSIPKEKIYIYMSDE</sequence>